<dbReference type="InterPro" id="IPR027417">
    <property type="entry name" value="P-loop_NTPase"/>
</dbReference>
<dbReference type="GO" id="GO:0005829">
    <property type="term" value="C:cytosol"/>
    <property type="evidence" value="ECO:0007669"/>
    <property type="project" value="TreeGrafter"/>
</dbReference>
<dbReference type="OrthoDB" id="9787585at2"/>
<keyword evidence="2 5" id="KW-0378">Hydrolase</keyword>
<dbReference type="Pfam" id="PF13538">
    <property type="entry name" value="UvrD_C_2"/>
    <property type="match status" value="1"/>
</dbReference>
<keyword evidence="4 5" id="KW-0067">ATP-binding</keyword>
<proteinExistence type="predicted"/>
<dbReference type="STRING" id="1121331.SAMN02745248_01053"/>
<evidence type="ECO:0000256" key="1">
    <source>
        <dbReference type="ARBA" id="ARBA00022741"/>
    </source>
</evidence>
<protein>
    <submittedName>
        <fullName evidence="7">DNA helicase-2 / ATP-dependent DNA helicase PcrA</fullName>
    </submittedName>
</protein>
<dbReference type="GO" id="GO:0016787">
    <property type="term" value="F:hydrolase activity"/>
    <property type="evidence" value="ECO:0007669"/>
    <property type="project" value="UniProtKB-UniRule"/>
</dbReference>
<evidence type="ECO:0000256" key="2">
    <source>
        <dbReference type="ARBA" id="ARBA00022801"/>
    </source>
</evidence>
<evidence type="ECO:0000313" key="8">
    <source>
        <dbReference type="Proteomes" id="UP000183952"/>
    </source>
</evidence>
<sequence>MNSTNNTSFEYEVNRLFLTVNYLNNYKEQILSRKTTVDSVVDYGVSHYNSDNAEQFSELTIYSTIQGNINTKLKQIGLSIDKPYFARFDFTEKDSDQCQMCYLGKMSLYDESKDEFVIVDWRAPIASLYYEQRLGSAAYECVDGIISGELSLKRQYFIENGQLKNIMDIDITTNDTFLQAALGSNKDNRLKDIVTTIQAEQNKVIRADMWTPLIVQGAAGGGKTTIALHRIAYLMYNNEKTLKANNFMIIAPNRFFLSYISEVLPELGVENVQQTTYEDLVFEIIGHKYKLVAPHEKLSKIINFHYNDDKDSASKLQKLSMFKSSLIYANMVMRYLKELEINFLPEEDFKIGNYVLLSHKELQRRFMMDFGKKPFYKRVLELKKSLINTLSQEKEKIILNIENTYEIELNKVRRAMEDCPQRRNTIIAIIDERDNAIKKAKNKIKTLVKDYFSKVQHKTCFEYYLDFQNNLQKYNKENIKEDILNQVRESTFQLLEKHKVEFEDLAPLVYMYINIYGLKEDLDIRHIIIDEAQDFSLFQILSLKSIMNSGSFTILGDLCQGIYSYAGIRNWDSVIKKLFRNCNCNFLTLEQSYRTTVEIMDMANVVMDKLSMISDNYNFPKAKPVIRHGSEVSIACKKDLKDICQCIDEEIASLDSQGFKSLAIICKNLDECKEAKKYLKSHVAIISGKEEEYEGGIVLIPSYLAKGLEFDMVVILNASENVYKPIELDIKLLYVAMTRPLHRLQIYYLGNVTTLLQH</sequence>
<dbReference type="RefSeq" id="WP_072903085.1">
    <property type="nucleotide sequence ID" value="NZ_FRAD01000007.1"/>
</dbReference>
<dbReference type="InterPro" id="IPR048228">
    <property type="entry name" value="HelD_bacillota"/>
</dbReference>
<accession>A0A1M6MGU4</accession>
<evidence type="ECO:0000256" key="3">
    <source>
        <dbReference type="ARBA" id="ARBA00022806"/>
    </source>
</evidence>
<reference evidence="7 8" key="1">
    <citation type="submission" date="2016-11" db="EMBL/GenBank/DDBJ databases">
        <authorList>
            <person name="Jaros S."/>
            <person name="Januszkiewicz K."/>
            <person name="Wedrychowicz H."/>
        </authorList>
    </citation>
    <scope>NUCLEOTIDE SEQUENCE [LARGE SCALE GENOMIC DNA]</scope>
    <source>
        <strain evidence="7 8">DSM 3090</strain>
    </source>
</reference>
<keyword evidence="3 5" id="KW-0347">Helicase</keyword>
<evidence type="ECO:0000259" key="6">
    <source>
        <dbReference type="PROSITE" id="PS51198"/>
    </source>
</evidence>
<dbReference type="EMBL" id="FRAD01000007">
    <property type="protein sequence ID" value="SHJ82709.1"/>
    <property type="molecule type" value="Genomic_DNA"/>
</dbReference>
<name>A0A1M6MGU4_9CLOT</name>
<dbReference type="InterPro" id="IPR000212">
    <property type="entry name" value="DNA_helicase_UvrD/REP"/>
</dbReference>
<dbReference type="Pfam" id="PF00580">
    <property type="entry name" value="UvrD-helicase"/>
    <property type="match status" value="1"/>
</dbReference>
<dbReference type="PANTHER" id="PTHR11070:SF17">
    <property type="entry name" value="DNA HELICASE IV"/>
    <property type="match status" value="1"/>
</dbReference>
<dbReference type="GO" id="GO:0005524">
    <property type="term" value="F:ATP binding"/>
    <property type="evidence" value="ECO:0007669"/>
    <property type="project" value="UniProtKB-UniRule"/>
</dbReference>
<dbReference type="InterPro" id="IPR027785">
    <property type="entry name" value="UvrD-like_helicase_C"/>
</dbReference>
<dbReference type="AlphaFoldDB" id="A0A1M6MGU4"/>
<dbReference type="GO" id="GO:0000725">
    <property type="term" value="P:recombinational repair"/>
    <property type="evidence" value="ECO:0007669"/>
    <property type="project" value="TreeGrafter"/>
</dbReference>
<dbReference type="Gene3D" id="3.40.50.300">
    <property type="entry name" value="P-loop containing nucleotide triphosphate hydrolases"/>
    <property type="match status" value="3"/>
</dbReference>
<dbReference type="PANTHER" id="PTHR11070">
    <property type="entry name" value="UVRD / RECB / PCRA DNA HELICASE FAMILY MEMBER"/>
    <property type="match status" value="1"/>
</dbReference>
<evidence type="ECO:0000256" key="4">
    <source>
        <dbReference type="ARBA" id="ARBA00022840"/>
    </source>
</evidence>
<dbReference type="Proteomes" id="UP000183952">
    <property type="component" value="Unassembled WGS sequence"/>
</dbReference>
<dbReference type="SUPFAM" id="SSF52540">
    <property type="entry name" value="P-loop containing nucleoside triphosphate hydrolases"/>
    <property type="match status" value="1"/>
</dbReference>
<evidence type="ECO:0000256" key="5">
    <source>
        <dbReference type="PROSITE-ProRule" id="PRU00560"/>
    </source>
</evidence>
<keyword evidence="1 5" id="KW-0547">Nucleotide-binding</keyword>
<dbReference type="PROSITE" id="PS51198">
    <property type="entry name" value="UVRD_HELICASE_ATP_BIND"/>
    <property type="match status" value="1"/>
</dbReference>
<dbReference type="GO" id="GO:0043138">
    <property type="term" value="F:3'-5' DNA helicase activity"/>
    <property type="evidence" value="ECO:0007669"/>
    <property type="project" value="TreeGrafter"/>
</dbReference>
<keyword evidence="8" id="KW-1185">Reference proteome</keyword>
<feature type="domain" description="UvrD-like helicase ATP-binding" evidence="6">
    <location>
        <begin position="196"/>
        <end position="596"/>
    </location>
</feature>
<feature type="binding site" evidence="5">
    <location>
        <begin position="217"/>
        <end position="224"/>
    </location>
    <ligand>
        <name>ATP</name>
        <dbReference type="ChEBI" id="CHEBI:30616"/>
    </ligand>
</feature>
<evidence type="ECO:0000313" key="7">
    <source>
        <dbReference type="EMBL" id="SHJ82709.1"/>
    </source>
</evidence>
<dbReference type="GO" id="GO:0003677">
    <property type="term" value="F:DNA binding"/>
    <property type="evidence" value="ECO:0007669"/>
    <property type="project" value="InterPro"/>
</dbReference>
<dbReference type="NCBIfam" id="NF041464">
    <property type="entry name" value="HelD_BACSU"/>
    <property type="match status" value="1"/>
</dbReference>
<organism evidence="7 8">
    <name type="scientific">Hathewaya proteolytica DSM 3090</name>
    <dbReference type="NCBI Taxonomy" id="1121331"/>
    <lineage>
        <taxon>Bacteria</taxon>
        <taxon>Bacillati</taxon>
        <taxon>Bacillota</taxon>
        <taxon>Clostridia</taxon>
        <taxon>Eubacteriales</taxon>
        <taxon>Clostridiaceae</taxon>
        <taxon>Hathewaya</taxon>
    </lineage>
</organism>
<dbReference type="InterPro" id="IPR014016">
    <property type="entry name" value="UvrD-like_ATP-bd"/>
</dbReference>
<gene>
    <name evidence="7" type="ORF">SAMN02745248_01053</name>
</gene>